<dbReference type="InterPro" id="IPR008930">
    <property type="entry name" value="Terpenoid_cyclase/PrenylTrfase"/>
</dbReference>
<dbReference type="CDD" id="cd02891">
    <property type="entry name" value="A2M_like"/>
    <property type="match status" value="1"/>
</dbReference>
<evidence type="ECO:0000256" key="2">
    <source>
        <dbReference type="ARBA" id="ARBA00022729"/>
    </source>
</evidence>
<gene>
    <name evidence="6" type="ORF">I5M32_02155</name>
</gene>
<dbReference type="SUPFAM" id="SSF48239">
    <property type="entry name" value="Terpenoid cyclases/Protein prenyltransferases"/>
    <property type="match status" value="1"/>
</dbReference>
<keyword evidence="3" id="KW-0812">Transmembrane</keyword>
<evidence type="ECO:0000259" key="4">
    <source>
        <dbReference type="SMART" id="SM01359"/>
    </source>
</evidence>
<dbReference type="Pfam" id="PF07678">
    <property type="entry name" value="TED_complement"/>
    <property type="match status" value="1"/>
</dbReference>
<name>A0ABS1BFW5_9SPHI</name>
<dbReference type="PANTHER" id="PTHR40094">
    <property type="entry name" value="ALPHA-2-MACROGLOBULIN HOMOLOG"/>
    <property type="match status" value="1"/>
</dbReference>
<comment type="similarity">
    <text evidence="1">Belongs to the protease inhibitor I39 (alpha-2-macroglobulin) family. Bacterial alpha-2-macroglobulin subfamily.</text>
</comment>
<evidence type="ECO:0000256" key="1">
    <source>
        <dbReference type="ARBA" id="ARBA00010556"/>
    </source>
</evidence>
<dbReference type="InterPro" id="IPR051802">
    <property type="entry name" value="YfhM-like"/>
</dbReference>
<keyword evidence="3" id="KW-0472">Membrane</keyword>
<reference evidence="6 7" key="1">
    <citation type="submission" date="2020-12" db="EMBL/GenBank/DDBJ databases">
        <title>Bacterial novel species Pedobacter sp. SD-b isolated from soil.</title>
        <authorList>
            <person name="Jung H.-Y."/>
        </authorList>
    </citation>
    <scope>NUCLEOTIDE SEQUENCE [LARGE SCALE GENOMIC DNA]</scope>
    <source>
        <strain evidence="6 7">SD-b</strain>
    </source>
</reference>
<dbReference type="InterPro" id="IPR041462">
    <property type="entry name" value="Bact_A2M_MG6"/>
</dbReference>
<dbReference type="SMART" id="SM01359">
    <property type="entry name" value="A2M_N_2"/>
    <property type="match status" value="1"/>
</dbReference>
<dbReference type="SMART" id="SM01419">
    <property type="entry name" value="Thiol-ester_cl"/>
    <property type="match status" value="1"/>
</dbReference>
<proteinExistence type="inferred from homology"/>
<dbReference type="Pfam" id="PF01835">
    <property type="entry name" value="MG2"/>
    <property type="match status" value="1"/>
</dbReference>
<dbReference type="InterPro" id="IPR001599">
    <property type="entry name" value="Macroglobln_a2"/>
</dbReference>
<organism evidence="6 7">
    <name type="scientific">Pedobacter segetis</name>
    <dbReference type="NCBI Taxonomy" id="2793069"/>
    <lineage>
        <taxon>Bacteria</taxon>
        <taxon>Pseudomonadati</taxon>
        <taxon>Bacteroidota</taxon>
        <taxon>Sphingobacteriia</taxon>
        <taxon>Sphingobacteriales</taxon>
        <taxon>Sphingobacteriaceae</taxon>
        <taxon>Pedobacter</taxon>
    </lineage>
</organism>
<dbReference type="Pfam" id="PF17973">
    <property type="entry name" value="bMG10"/>
    <property type="match status" value="1"/>
</dbReference>
<dbReference type="InterPro" id="IPR047565">
    <property type="entry name" value="Alpha-macroglob_thiol-ester_cl"/>
</dbReference>
<dbReference type="Pfam" id="PF07703">
    <property type="entry name" value="A2M_BRD"/>
    <property type="match status" value="1"/>
</dbReference>
<dbReference type="Gene3D" id="1.50.10.20">
    <property type="match status" value="1"/>
</dbReference>
<dbReference type="InterPro" id="IPR021868">
    <property type="entry name" value="Alpha_2_Macroglob_MG3"/>
</dbReference>
<evidence type="ECO:0008006" key="8">
    <source>
        <dbReference type="Google" id="ProtNLM"/>
    </source>
</evidence>
<evidence type="ECO:0000313" key="6">
    <source>
        <dbReference type="EMBL" id="MBK0381751.1"/>
    </source>
</evidence>
<dbReference type="PANTHER" id="PTHR40094:SF1">
    <property type="entry name" value="UBIQUITIN DOMAIN-CONTAINING PROTEIN"/>
    <property type="match status" value="1"/>
</dbReference>
<dbReference type="Pfam" id="PF00207">
    <property type="entry name" value="A2M"/>
    <property type="match status" value="1"/>
</dbReference>
<dbReference type="InterPro" id="IPR041203">
    <property type="entry name" value="Bact_A2M_MG5"/>
</dbReference>
<dbReference type="Pfam" id="PF11974">
    <property type="entry name" value="bMG3"/>
    <property type="match status" value="1"/>
</dbReference>
<dbReference type="Proteomes" id="UP000660024">
    <property type="component" value="Unassembled WGS sequence"/>
</dbReference>
<keyword evidence="7" id="KW-1185">Reference proteome</keyword>
<dbReference type="SMART" id="SM01360">
    <property type="entry name" value="A2M"/>
    <property type="match status" value="1"/>
</dbReference>
<protein>
    <recommendedName>
        <fullName evidence="8">Alpha-2-macroglobulin family N-terminal region</fullName>
    </recommendedName>
</protein>
<dbReference type="Pfam" id="PF17972">
    <property type="entry name" value="bMG5"/>
    <property type="match status" value="1"/>
</dbReference>
<keyword evidence="3" id="KW-1133">Transmembrane helix</keyword>
<comment type="caution">
    <text evidence="6">The sequence shown here is derived from an EMBL/GenBank/DDBJ whole genome shotgun (WGS) entry which is preliminary data.</text>
</comment>
<evidence type="ECO:0000259" key="5">
    <source>
        <dbReference type="SMART" id="SM01360"/>
    </source>
</evidence>
<accession>A0ABS1BFW5</accession>
<dbReference type="RefSeq" id="WP_200584530.1">
    <property type="nucleotide sequence ID" value="NZ_JAEHFY010000002.1"/>
</dbReference>
<dbReference type="InterPro" id="IPR041246">
    <property type="entry name" value="Bact_MG10"/>
</dbReference>
<dbReference type="EMBL" id="JAEHFY010000002">
    <property type="protein sequence ID" value="MBK0381751.1"/>
    <property type="molecule type" value="Genomic_DNA"/>
</dbReference>
<evidence type="ECO:0000313" key="7">
    <source>
        <dbReference type="Proteomes" id="UP000660024"/>
    </source>
</evidence>
<sequence length="1864" mass="207182">MKASSRSKKQLFIGSLVAIAIIAIGIILYFSFKTEPNNENNPAFAKYIDAYTSGTISKKASIKIQLAGEVKGVHSVNEPVNDDVLKFSPSIKGKAVWIDERTIGFKPDEDLEPGKKYDATLNLNKLTDVPKELAEFNFSFQVIKPSFKVEFNGLKSINSSSLDYLKLTGQIATSDQELPQNIEKLLNAKYAGQNIKIKWVHNAETQVSTFTVDSLSMGKTNQNLTLNWLGDAINAQVEGNKNFELPAKGVFKVLDVKAMQEPEQYVLVQFSNPVMVAQDLAGLISINNISETSFTIEGSEVKVYGAEKFEGNYSVKINQGIENIVGNKLQQAVSANVNFENVEPNITIPSKGTIIPDSGKLAYPFDAVNLKAVDVSIIKIYENNIPQFLQNNARNGEEDLRRVGKPVVEKTIRLDDDKSLDLKKKNRFALDIDKLIKTEPGAIYRITIGFRKEYSLYGCDKKLKAEGNDNNDGNDYEDYYGSQSIDEDDGFWDRYNTYYPSGYNWDEKDDPCTPSYYNKDRWVSRNVIASNIGLITKRGNDNSILVFATNILDTEPMSGVEIKLLDYQNQIIQTATTDGDGVAKFDTKRKPFLLLAKIDNERGFLKLDDGSSLPLSRFNVSGDVVQNGIKGFIYGERGVWRPGDSVYVSFILEDKQKTLPKDLPVIFELYNPQNQLNKKLISAKGINGFYNFRFKTDNGAPTGNWLAKVKVGGASFTKTLKIETIMPNRLKIDLDFNGAKELGKGRDNKGTLTAKWLFGATAKNLKAKVDATLSPSKTTFKNLENYTFDDPTTAFQTESKTVFEGNLDQNGQATINANLSATESAPGVLKASFTTKVFEPGGNFSIDNFTIPYHVYDTYVGIQTPEGQKLSGMLVTGQDHIIDIANVDNKGDLLQGKQAVQLELYKIQWRWWWDEQEGSLSNFTQNRYNQLLKKETVQLVNGKGKWKLRINEPDWGRYLIRVKDLSSGHTTGKTVYVDWPGWQQREQKDNPTDAAMLSFTADKDSYKVGEKVNLTIPSSAGGRGLVSIENGSKVLKTFWVKTTQGQTKFSFEVEKNMAPNVYVNVTLLQPHSQTINDLPIRMYGIIPILVEDPETILKPVISMASVIKPETNTNIIVSETNGKPMTYTIAIVDEGLLDLTRFKTPDPHSSFYAREALGVKTWDLFDDVIGAWGSDLVRILSIGGDGNINRNVDPAKANRFKPVIKYLGPFTLNAGQKATHQFKLPQYIGAVRAMVVAGQDGAYGFAEKSVQVKKPLMILATLPRVAGPGEAFKLPITVFAMDKNIKDVSLEIQTSSLLSSSSSKQTISFSEIGEKMAFADINVKNAIGIAKVKIIARSGNERADYDVEMDIRNPNPFITDVASTEISAKGNWSGAYQPIGMGGTNSGAIEISSIPAINLTKRLNYLIQYPHGCIEQVTSGVFPQLVLNQLTDLAGSQKAQIERNIKAGINKIRTFQTMDGGFSYWPGYRDADDWGTNYAGNFLLEAQTKGYQLPVGMLDNWKRFQSRKANSYSPNSSNFYGGDLTQAYRLYLLALAKSPEIGAMNRLREFQYLSDAAKWRLAAAYHLIGQNTVASQLIKGLSTEIKPYNQMGYTFGSDLRDEAMILETLTQMGRKAQALSLVKSIAAKLSQQNWYSTQTTAYSLIAIAKYCGVNKDGSKLNFSYTINGVAKTLSTHSYLERINLDFKAGQANISIQNKGDNLLYVRVIREGQAPQGENPPQNNNPESLSMDVVYKTLNGRLIDPTTISQGTDFVAEVTINNPGKKGVYQQMALTQIFPSGWEIINTRLNDNDGDNSSSPYTYRDIRDDRVLTYFNINPRQSLTYQVLLNAAYLGRFYLPSVSCGAMYDNEISAVNSGKWVEVVK</sequence>
<dbReference type="Pfam" id="PF17962">
    <property type="entry name" value="bMG6"/>
    <property type="match status" value="1"/>
</dbReference>
<keyword evidence="2" id="KW-0732">Signal</keyword>
<dbReference type="InterPro" id="IPR011626">
    <property type="entry name" value="Alpha-macroglobulin_TED"/>
</dbReference>
<dbReference type="Gene3D" id="2.60.40.3710">
    <property type="match status" value="1"/>
</dbReference>
<feature type="domain" description="Alpha-2-macroglobulin bait region" evidence="4">
    <location>
        <begin position="997"/>
        <end position="1139"/>
    </location>
</feature>
<dbReference type="InterPro" id="IPR011625">
    <property type="entry name" value="A2M_N_BRD"/>
</dbReference>
<dbReference type="Gene3D" id="2.60.40.1930">
    <property type="match status" value="1"/>
</dbReference>
<feature type="transmembrane region" description="Helical" evidence="3">
    <location>
        <begin position="12"/>
        <end position="32"/>
    </location>
</feature>
<dbReference type="InterPro" id="IPR002890">
    <property type="entry name" value="MG2"/>
</dbReference>
<feature type="domain" description="Alpha-2-macroglobulin" evidence="5">
    <location>
        <begin position="1203"/>
        <end position="1292"/>
    </location>
</feature>
<evidence type="ECO:0000256" key="3">
    <source>
        <dbReference type="SAM" id="Phobius"/>
    </source>
</evidence>